<proteinExistence type="predicted"/>
<feature type="region of interest" description="Disordered" evidence="1">
    <location>
        <begin position="112"/>
        <end position="139"/>
    </location>
</feature>
<dbReference type="OrthoDB" id="4776947at2759"/>
<dbReference type="VEuPathDB" id="FungiDB:AFUB_063770"/>
<dbReference type="AlphaFoldDB" id="B0Y5L1"/>
<evidence type="ECO:0000256" key="2">
    <source>
        <dbReference type="SAM" id="Phobius"/>
    </source>
</evidence>
<keyword evidence="3" id="KW-0732">Signal</keyword>
<dbReference type="EMBL" id="DS499598">
    <property type="protein sequence ID" value="EDP50046.1"/>
    <property type="molecule type" value="Genomic_DNA"/>
</dbReference>
<name>B0Y5L1_ASPFC</name>
<keyword evidence="2" id="KW-1133">Transmembrane helix</keyword>
<dbReference type="Proteomes" id="UP000001699">
    <property type="component" value="Unassembled WGS sequence"/>
</dbReference>
<evidence type="ECO:0000256" key="1">
    <source>
        <dbReference type="SAM" id="MobiDB-lite"/>
    </source>
</evidence>
<keyword evidence="2" id="KW-0472">Membrane</keyword>
<feature type="signal peptide" evidence="3">
    <location>
        <begin position="1"/>
        <end position="21"/>
    </location>
</feature>
<feature type="transmembrane region" description="Helical" evidence="2">
    <location>
        <begin position="149"/>
        <end position="171"/>
    </location>
</feature>
<evidence type="ECO:0000313" key="4">
    <source>
        <dbReference type="EMBL" id="EDP50046.1"/>
    </source>
</evidence>
<evidence type="ECO:0000256" key="3">
    <source>
        <dbReference type="SAM" id="SignalP"/>
    </source>
</evidence>
<dbReference type="HOGENOM" id="CLU_110345_0_0_1"/>
<feature type="chain" id="PRO_5002758654" evidence="3">
    <location>
        <begin position="22"/>
        <end position="221"/>
    </location>
</feature>
<accession>B0Y5L1</accession>
<sequence length="221" mass="22620">MFFSKSTFVLSFLALGNIVAAAQTPACLLSVVGAEKNPADLKAVCVTNGDDVQKKIANTCGDSEQAALSWFADTCDAAGYKVDIKSSTTTSESATGTSTKGSASNTGFVTATATGSSSSGENKSGTSSSSATSTSQTVSAGSSDRQVSAAAFAAVVFFGFAATLCTATFGYRHFTASSCSVYSRSSHGLTLTASQTSTHICTNRDYSLSSVITFLHDLMLR</sequence>
<evidence type="ECO:0000313" key="5">
    <source>
        <dbReference type="Proteomes" id="UP000001699"/>
    </source>
</evidence>
<keyword evidence="2" id="KW-0812">Transmembrane</keyword>
<organism evidence="4 5">
    <name type="scientific">Aspergillus fumigatus (strain CBS 144.89 / FGSC A1163 / CEA10)</name>
    <name type="common">Neosartorya fumigata</name>
    <dbReference type="NCBI Taxonomy" id="451804"/>
    <lineage>
        <taxon>Eukaryota</taxon>
        <taxon>Fungi</taxon>
        <taxon>Dikarya</taxon>
        <taxon>Ascomycota</taxon>
        <taxon>Pezizomycotina</taxon>
        <taxon>Eurotiomycetes</taxon>
        <taxon>Eurotiomycetidae</taxon>
        <taxon>Eurotiales</taxon>
        <taxon>Aspergillaceae</taxon>
        <taxon>Aspergillus</taxon>
        <taxon>Aspergillus subgen. Fumigati</taxon>
    </lineage>
</organism>
<gene>
    <name evidence="4" type="ORF">AFUB_063770</name>
</gene>
<protein>
    <submittedName>
        <fullName evidence="4">GPI anchored cell wall protein, putative</fullName>
    </submittedName>
</protein>
<keyword evidence="5" id="KW-1185">Reference proteome</keyword>
<reference evidence="4 5" key="1">
    <citation type="journal article" date="2008" name="PLoS Genet.">
        <title>Genomic islands in the pathogenic filamentous fungus Aspergillus fumigatus.</title>
        <authorList>
            <person name="Fedorova N.D."/>
            <person name="Khaldi N."/>
            <person name="Joardar V.S."/>
            <person name="Maiti R."/>
            <person name="Amedeo P."/>
            <person name="Anderson M.J."/>
            <person name="Crabtree J."/>
            <person name="Silva J.C."/>
            <person name="Badger J.H."/>
            <person name="Albarraq A."/>
            <person name="Angiuoli S."/>
            <person name="Bussey H."/>
            <person name="Bowyer P."/>
            <person name="Cotty P.J."/>
            <person name="Dyer P.S."/>
            <person name="Egan A."/>
            <person name="Galens K."/>
            <person name="Fraser-Liggett C.M."/>
            <person name="Haas B.J."/>
            <person name="Inman J.M."/>
            <person name="Kent R."/>
            <person name="Lemieux S."/>
            <person name="Malavazi I."/>
            <person name="Orvis J."/>
            <person name="Roemer T."/>
            <person name="Ronning C.M."/>
            <person name="Sundaram J.P."/>
            <person name="Sutton G."/>
            <person name="Turner G."/>
            <person name="Venter J.C."/>
            <person name="White O.R."/>
            <person name="Whitty B.R."/>
            <person name="Youngman P."/>
            <person name="Wolfe K.H."/>
            <person name="Goldman G.H."/>
            <person name="Wortman J.R."/>
            <person name="Jiang B."/>
            <person name="Denning D.W."/>
            <person name="Nierman W.C."/>
        </authorList>
    </citation>
    <scope>NUCLEOTIDE SEQUENCE [LARGE SCALE GENOMIC DNA]</scope>
    <source>
        <strain evidence="5">CBS 144.89 / FGSC A1163 / CEA10</strain>
    </source>
</reference>